<dbReference type="OrthoDB" id="185373at2759"/>
<dbReference type="AlphaFoldDB" id="A0A8T2S476"/>
<proteinExistence type="inferred from homology"/>
<reference evidence="4" key="1">
    <citation type="submission" date="2021-08" db="EMBL/GenBank/DDBJ databases">
        <title>WGS assembly of Ceratopteris richardii.</title>
        <authorList>
            <person name="Marchant D.B."/>
            <person name="Chen G."/>
            <person name="Jenkins J."/>
            <person name="Shu S."/>
            <person name="Leebens-Mack J."/>
            <person name="Grimwood J."/>
            <person name="Schmutz J."/>
            <person name="Soltis P."/>
            <person name="Soltis D."/>
            <person name="Chen Z.-H."/>
        </authorList>
    </citation>
    <scope>NUCLEOTIDE SEQUENCE</scope>
    <source>
        <strain evidence="4">Whitten #5841</strain>
        <tissue evidence="4">Leaf</tissue>
    </source>
</reference>
<dbReference type="FunFam" id="1.25.40.10:FF:000205">
    <property type="entry name" value="Pentatricopeptide repeat-containing protein, mitochondrial"/>
    <property type="match status" value="1"/>
</dbReference>
<dbReference type="Pfam" id="PF01535">
    <property type="entry name" value="PPR"/>
    <property type="match status" value="5"/>
</dbReference>
<organism evidence="4 5">
    <name type="scientific">Ceratopteris richardii</name>
    <name type="common">Triangle waterfern</name>
    <dbReference type="NCBI Taxonomy" id="49495"/>
    <lineage>
        <taxon>Eukaryota</taxon>
        <taxon>Viridiplantae</taxon>
        <taxon>Streptophyta</taxon>
        <taxon>Embryophyta</taxon>
        <taxon>Tracheophyta</taxon>
        <taxon>Polypodiopsida</taxon>
        <taxon>Polypodiidae</taxon>
        <taxon>Polypodiales</taxon>
        <taxon>Pteridineae</taxon>
        <taxon>Pteridaceae</taxon>
        <taxon>Parkerioideae</taxon>
        <taxon>Ceratopteris</taxon>
    </lineage>
</organism>
<dbReference type="InterPro" id="IPR011990">
    <property type="entry name" value="TPR-like_helical_dom_sf"/>
</dbReference>
<feature type="repeat" description="PPR" evidence="3">
    <location>
        <begin position="415"/>
        <end position="449"/>
    </location>
</feature>
<comment type="similarity">
    <text evidence="2">Belongs to the PPR family. PCMP-E subfamily.</text>
</comment>
<dbReference type="InterPro" id="IPR046960">
    <property type="entry name" value="PPR_At4g14850-like_plant"/>
</dbReference>
<keyword evidence="1" id="KW-0677">Repeat</keyword>
<dbReference type="GO" id="GO:0009451">
    <property type="term" value="P:RNA modification"/>
    <property type="evidence" value="ECO:0007669"/>
    <property type="project" value="InterPro"/>
</dbReference>
<protein>
    <recommendedName>
        <fullName evidence="6">Pentatricopeptide repeat-containing protein</fullName>
    </recommendedName>
</protein>
<sequence>MLLGKSLQVRLSSHIPPVRTASRSLHRQSKDLESLRKWIVQKENCTDPQVLLRLAHACGRLIALPEAKRVHALVRQKGLYSSVMMANCIMNMYGKCHSVQDARDAFDEIIDANEVTWTSMIAIYAKHGHSKDAFYLFQRMQTSSFRANEVTFISILIACNNPDFFIDCNLILTLIVFDGYDSHLSISNALLSAYSKCGSVTGALTIFESMMSRNVVSWTTMLKAFSEIDDERSIEIFRQMLIEGIMANRVTYINLLSVCSNFGFLEEVKRVHVIAVETDILTDLVLGSALIVAYGQCGSPESALRIFSLLPERNVITWNGLISVLIHNGHRLQALQHFEKMHWEGIKPDDSSFMMILSLCKDFDDLKEGRVVHSSAVELDIDVNEVIGSALVEMYGRCGGIEDACVHFVRLQKRNVLLWSSLIISHAKVGLVQDALALVCQMHMEGALPNKVTFSGMLSAFGEATLLSRGKMLHLQLRENQMEDNDVVASSLVIMYGRCGDMQASRKVFENVSYQGSVVMWNALISAYAHDGQGKESLQVLKLMFKNGITPNKATFACVMPVFADLGFCSLGEILHGYIVECEPEKDTNVISAILSMYGKCGRLEDALWMFHRLQRRELIAWNSILAAHAFHGKFEEMLYYYYQMHEDGVKPGEVTFIVMLEGCSNFQEVKVVHHLIVVSQLEVLSALCNALTNIYGHCGALKAAQNVFERCAQKNLISWNTIIGLSARYFRFEEVFQHFLKVQHEDISLDGISLTHALSACANLAALEEGIMIHAYAINMGIHNQLIQSALLNMYGKCGQLKDAQSVFSEICEHDVISCTIMVTIYVQHGCTNYALAVLEFMRQKGIAFCGTSFVGILSACSHAGLVDEGCNFFLSMISIYGITPAVTHFSCLVDIFGRSGQLDIAEKILNRVPVQPVMAMWMTLIGSCRTICDIERGTQLASCLFQLKQPCDGAYSLLSNMYTMEGSLMLIDDLILYGACMEQGENVCLQIACERMVNHQDNMEAS</sequence>
<dbReference type="Pfam" id="PF13812">
    <property type="entry name" value="PPR_3"/>
    <property type="match status" value="1"/>
</dbReference>
<evidence type="ECO:0000313" key="5">
    <source>
        <dbReference type="Proteomes" id="UP000825935"/>
    </source>
</evidence>
<dbReference type="PANTHER" id="PTHR47926:SF533">
    <property type="entry name" value="DYW DOMAIN-CONTAINING PROTEIN"/>
    <property type="match status" value="1"/>
</dbReference>
<feature type="repeat" description="PPR" evidence="3">
    <location>
        <begin position="618"/>
        <end position="652"/>
    </location>
</feature>
<dbReference type="FunFam" id="1.25.40.10:FF:000158">
    <property type="entry name" value="pentatricopeptide repeat-containing protein At2g33680"/>
    <property type="match status" value="1"/>
</dbReference>
<evidence type="ECO:0000256" key="2">
    <source>
        <dbReference type="ARBA" id="ARBA00061659"/>
    </source>
</evidence>
<feature type="repeat" description="PPR" evidence="3">
    <location>
        <begin position="314"/>
        <end position="348"/>
    </location>
</feature>
<keyword evidence="5" id="KW-1185">Reference proteome</keyword>
<name>A0A8T2S476_CERRI</name>
<dbReference type="GO" id="GO:0005739">
    <property type="term" value="C:mitochondrion"/>
    <property type="evidence" value="ECO:0007669"/>
    <property type="project" value="UniProtKB-ARBA"/>
</dbReference>
<evidence type="ECO:0000256" key="3">
    <source>
        <dbReference type="PROSITE-ProRule" id="PRU00708"/>
    </source>
</evidence>
<evidence type="ECO:0000313" key="4">
    <source>
        <dbReference type="EMBL" id="KAH7306247.1"/>
    </source>
</evidence>
<dbReference type="PROSITE" id="PS51375">
    <property type="entry name" value="PPR"/>
    <property type="match status" value="8"/>
</dbReference>
<feature type="repeat" description="PPR" evidence="3">
    <location>
        <begin position="816"/>
        <end position="850"/>
    </location>
</feature>
<dbReference type="GO" id="GO:0048731">
    <property type="term" value="P:system development"/>
    <property type="evidence" value="ECO:0007669"/>
    <property type="project" value="UniProtKB-ARBA"/>
</dbReference>
<dbReference type="Proteomes" id="UP000825935">
    <property type="component" value="Chromosome 22"/>
</dbReference>
<dbReference type="InterPro" id="IPR002885">
    <property type="entry name" value="PPR_rpt"/>
</dbReference>
<feature type="repeat" description="PPR" evidence="3">
    <location>
        <begin position="517"/>
        <end position="551"/>
    </location>
</feature>
<dbReference type="Gene3D" id="1.25.40.10">
    <property type="entry name" value="Tetratricopeptide repeat domain"/>
    <property type="match status" value="7"/>
</dbReference>
<feature type="repeat" description="PPR" evidence="3">
    <location>
        <begin position="587"/>
        <end position="617"/>
    </location>
</feature>
<gene>
    <name evidence="4" type="ORF">KP509_22G003600</name>
</gene>
<comment type="caution">
    <text evidence="4">The sequence shown here is derived from an EMBL/GenBank/DDBJ whole genome shotgun (WGS) entry which is preliminary data.</text>
</comment>
<evidence type="ECO:0008006" key="6">
    <source>
        <dbReference type="Google" id="ProtNLM"/>
    </source>
</evidence>
<feature type="repeat" description="PPR" evidence="3">
    <location>
        <begin position="183"/>
        <end position="217"/>
    </location>
</feature>
<accession>A0A8T2S476</accession>
<dbReference type="GO" id="GO:0003723">
    <property type="term" value="F:RNA binding"/>
    <property type="evidence" value="ECO:0007669"/>
    <property type="project" value="InterPro"/>
</dbReference>
<dbReference type="Pfam" id="PF13041">
    <property type="entry name" value="PPR_2"/>
    <property type="match status" value="3"/>
</dbReference>
<evidence type="ECO:0000256" key="1">
    <source>
        <dbReference type="ARBA" id="ARBA00022737"/>
    </source>
</evidence>
<feature type="repeat" description="PPR" evidence="3">
    <location>
        <begin position="113"/>
        <end position="147"/>
    </location>
</feature>
<dbReference type="NCBIfam" id="TIGR00756">
    <property type="entry name" value="PPR"/>
    <property type="match status" value="5"/>
</dbReference>
<dbReference type="PANTHER" id="PTHR47926">
    <property type="entry name" value="PENTATRICOPEPTIDE REPEAT-CONTAINING PROTEIN"/>
    <property type="match status" value="1"/>
</dbReference>
<dbReference type="EMBL" id="CM035427">
    <property type="protein sequence ID" value="KAH7306247.1"/>
    <property type="molecule type" value="Genomic_DNA"/>
</dbReference>